<dbReference type="OrthoDB" id="10263923at2759"/>
<dbReference type="Pfam" id="PF00169">
    <property type="entry name" value="PH"/>
    <property type="match status" value="1"/>
</dbReference>
<protein>
    <recommendedName>
        <fullName evidence="2">PH domain-containing protein</fullName>
    </recommendedName>
</protein>
<name>X6NC86_RETFI</name>
<evidence type="ECO:0000259" key="2">
    <source>
        <dbReference type="PROSITE" id="PS50003"/>
    </source>
</evidence>
<dbReference type="SMART" id="SM00233">
    <property type="entry name" value="PH"/>
    <property type="match status" value="1"/>
</dbReference>
<dbReference type="Proteomes" id="UP000023152">
    <property type="component" value="Unassembled WGS sequence"/>
</dbReference>
<dbReference type="Gene3D" id="2.30.29.30">
    <property type="entry name" value="Pleckstrin-homology domain (PH domain)/Phosphotyrosine-binding domain (PTB)"/>
    <property type="match status" value="1"/>
</dbReference>
<feature type="domain" description="PH" evidence="2">
    <location>
        <begin position="13"/>
        <end position="165"/>
    </location>
</feature>
<dbReference type="SUPFAM" id="SSF50729">
    <property type="entry name" value="PH domain-like"/>
    <property type="match status" value="1"/>
</dbReference>
<gene>
    <name evidence="3" type="ORF">RFI_13540</name>
</gene>
<proteinExistence type="predicted"/>
<dbReference type="PROSITE" id="PS50003">
    <property type="entry name" value="PH_DOMAIN"/>
    <property type="match status" value="1"/>
</dbReference>
<feature type="non-terminal residue" evidence="3">
    <location>
        <position position="237"/>
    </location>
</feature>
<feature type="region of interest" description="Disordered" evidence="1">
    <location>
        <begin position="106"/>
        <end position="143"/>
    </location>
</feature>
<comment type="caution">
    <text evidence="3">The sequence shown here is derived from an EMBL/GenBank/DDBJ whole genome shotgun (WGS) entry which is preliminary data.</text>
</comment>
<reference evidence="3 4" key="1">
    <citation type="journal article" date="2013" name="Curr. Biol.">
        <title>The Genome of the Foraminiferan Reticulomyxa filosa.</title>
        <authorList>
            <person name="Glockner G."/>
            <person name="Hulsmann N."/>
            <person name="Schleicher M."/>
            <person name="Noegel A.A."/>
            <person name="Eichinger L."/>
            <person name="Gallinger C."/>
            <person name="Pawlowski J."/>
            <person name="Sierra R."/>
            <person name="Euteneuer U."/>
            <person name="Pillet L."/>
            <person name="Moustafa A."/>
            <person name="Platzer M."/>
            <person name="Groth M."/>
            <person name="Szafranski K."/>
            <person name="Schliwa M."/>
        </authorList>
    </citation>
    <scope>NUCLEOTIDE SEQUENCE [LARGE SCALE GENOMIC DNA]</scope>
</reference>
<dbReference type="EMBL" id="ASPP01009792">
    <property type="protein sequence ID" value="ETO23641.1"/>
    <property type="molecule type" value="Genomic_DNA"/>
</dbReference>
<dbReference type="AlphaFoldDB" id="X6NC86"/>
<evidence type="ECO:0000313" key="3">
    <source>
        <dbReference type="EMBL" id="ETO23641.1"/>
    </source>
</evidence>
<dbReference type="InterPro" id="IPR011993">
    <property type="entry name" value="PH-like_dom_sf"/>
</dbReference>
<organism evidence="3 4">
    <name type="scientific">Reticulomyxa filosa</name>
    <dbReference type="NCBI Taxonomy" id="46433"/>
    <lineage>
        <taxon>Eukaryota</taxon>
        <taxon>Sar</taxon>
        <taxon>Rhizaria</taxon>
        <taxon>Retaria</taxon>
        <taxon>Foraminifera</taxon>
        <taxon>Monothalamids</taxon>
        <taxon>Reticulomyxidae</taxon>
        <taxon>Reticulomyxa</taxon>
    </lineage>
</organism>
<sequence length="237" mass="27605">MKQFSSNSLDIGHCLKEGWLQKKSRHINQWRRRWIVLDKKSSTISTFKHKEEYKDPTEHISMYALSFVMPLARVDSVQEESKEKLYASFCVHCTYGHTFEFRPVKGSRNRAKSRNESRHKENSDIEKYERQESTEMEESGEDLALPHEVHNEVIEWVESIQSFILSMYLNSSDFSIFVSPKCTTISEVDLSTQSKTPHPIKCLALEESLNRHEKPKKKKKIVKAIAVIIITAMIIIT</sequence>
<feature type="compositionally biased region" description="Basic and acidic residues" evidence="1">
    <location>
        <begin position="113"/>
        <end position="133"/>
    </location>
</feature>
<dbReference type="InterPro" id="IPR001849">
    <property type="entry name" value="PH_domain"/>
</dbReference>
<evidence type="ECO:0000256" key="1">
    <source>
        <dbReference type="SAM" id="MobiDB-lite"/>
    </source>
</evidence>
<evidence type="ECO:0000313" key="4">
    <source>
        <dbReference type="Proteomes" id="UP000023152"/>
    </source>
</evidence>
<keyword evidence="4" id="KW-1185">Reference proteome</keyword>
<accession>X6NC86</accession>